<sequence length="159" mass="19044">MNRAMRLIFSQQYKLKFLQSLIQNKQSQKVSMVSFNQTYLSAKSICIQKLLANQFIRRKDKYLKGSMFLYLQRYIKKQDFDQIIIILSTVEKYKESIRIRIFGKSFVLIKLKDHVDLKHFILKLYSVNLNQINFIYSIGKGSVYLLQFKVIQLYVFKCD</sequence>
<evidence type="ECO:0000313" key="1">
    <source>
        <dbReference type="EMBL" id="CAD8083259.1"/>
    </source>
</evidence>
<keyword evidence="2" id="KW-1185">Reference proteome</keyword>
<protein>
    <submittedName>
        <fullName evidence="1">Uncharacterized protein</fullName>
    </submittedName>
</protein>
<gene>
    <name evidence="1" type="ORF">PSON_ATCC_30995.1.T0440306</name>
</gene>
<accession>A0A8S1MUA4</accession>
<reference evidence="1" key="1">
    <citation type="submission" date="2021-01" db="EMBL/GenBank/DDBJ databases">
        <authorList>
            <consortium name="Genoscope - CEA"/>
            <person name="William W."/>
        </authorList>
    </citation>
    <scope>NUCLEOTIDE SEQUENCE</scope>
</reference>
<name>A0A8S1MUA4_9CILI</name>
<dbReference type="AlphaFoldDB" id="A0A8S1MUA4"/>
<comment type="caution">
    <text evidence="1">The sequence shown here is derived from an EMBL/GenBank/DDBJ whole genome shotgun (WGS) entry which is preliminary data.</text>
</comment>
<organism evidence="1 2">
    <name type="scientific">Paramecium sonneborni</name>
    <dbReference type="NCBI Taxonomy" id="65129"/>
    <lineage>
        <taxon>Eukaryota</taxon>
        <taxon>Sar</taxon>
        <taxon>Alveolata</taxon>
        <taxon>Ciliophora</taxon>
        <taxon>Intramacronucleata</taxon>
        <taxon>Oligohymenophorea</taxon>
        <taxon>Peniculida</taxon>
        <taxon>Parameciidae</taxon>
        <taxon>Paramecium</taxon>
    </lineage>
</organism>
<evidence type="ECO:0000313" key="2">
    <source>
        <dbReference type="Proteomes" id="UP000692954"/>
    </source>
</evidence>
<dbReference type="Proteomes" id="UP000692954">
    <property type="component" value="Unassembled WGS sequence"/>
</dbReference>
<dbReference type="EMBL" id="CAJJDN010000044">
    <property type="protein sequence ID" value="CAD8083259.1"/>
    <property type="molecule type" value="Genomic_DNA"/>
</dbReference>
<proteinExistence type="predicted"/>